<dbReference type="PANTHER" id="PTHR23301">
    <property type="entry name" value="CHITIN BINDING PERITROPHIN-A"/>
    <property type="match status" value="1"/>
</dbReference>
<feature type="compositionally biased region" description="Low complexity" evidence="6">
    <location>
        <begin position="167"/>
        <end position="252"/>
    </location>
</feature>
<keyword evidence="5" id="KW-0325">Glycoprotein</keyword>
<dbReference type="OrthoDB" id="6020543at2759"/>
<evidence type="ECO:0000259" key="7">
    <source>
        <dbReference type="PROSITE" id="PS50940"/>
    </source>
</evidence>
<dbReference type="InterPro" id="IPR002557">
    <property type="entry name" value="Chitin-bd_dom"/>
</dbReference>
<dbReference type="EMBL" id="JAMKOV010000154">
    <property type="protein sequence ID" value="KAI8033276.1"/>
    <property type="molecule type" value="Genomic_DNA"/>
</dbReference>
<accession>A0A9Q0BIL8</accession>
<feature type="region of interest" description="Disordered" evidence="6">
    <location>
        <begin position="66"/>
        <end position="259"/>
    </location>
</feature>
<gene>
    <name evidence="8" type="ORF">M5D96_013959</name>
</gene>
<feature type="compositionally biased region" description="Low complexity" evidence="6">
    <location>
        <begin position="94"/>
        <end position="103"/>
    </location>
</feature>
<evidence type="ECO:0000313" key="8">
    <source>
        <dbReference type="EMBL" id="KAI8033276.1"/>
    </source>
</evidence>
<proteinExistence type="predicted"/>
<keyword evidence="2" id="KW-0732">Signal</keyword>
<dbReference type="PANTHER" id="PTHR23301:SF106">
    <property type="entry name" value="CHITIN-BINDING TYPE-2 DOMAIN-CONTAINING PROTEIN-RELATED"/>
    <property type="match status" value="1"/>
</dbReference>
<dbReference type="Gene3D" id="2.170.140.10">
    <property type="entry name" value="Chitin binding domain"/>
    <property type="match status" value="1"/>
</dbReference>
<evidence type="ECO:0000313" key="9">
    <source>
        <dbReference type="Proteomes" id="UP001059596"/>
    </source>
</evidence>
<feature type="compositionally biased region" description="Low complexity" evidence="6">
    <location>
        <begin position="110"/>
        <end position="127"/>
    </location>
</feature>
<evidence type="ECO:0000256" key="4">
    <source>
        <dbReference type="ARBA" id="ARBA00023157"/>
    </source>
</evidence>
<dbReference type="GO" id="GO:0005576">
    <property type="term" value="C:extracellular region"/>
    <property type="evidence" value="ECO:0007669"/>
    <property type="project" value="InterPro"/>
</dbReference>
<keyword evidence="9" id="KW-1185">Reference proteome</keyword>
<dbReference type="Proteomes" id="UP001059596">
    <property type="component" value="Unassembled WGS sequence"/>
</dbReference>
<evidence type="ECO:0000256" key="5">
    <source>
        <dbReference type="ARBA" id="ARBA00023180"/>
    </source>
</evidence>
<evidence type="ECO:0000256" key="3">
    <source>
        <dbReference type="ARBA" id="ARBA00022737"/>
    </source>
</evidence>
<protein>
    <recommendedName>
        <fullName evidence="7">Chitin-binding type-2 domain-containing protein</fullName>
    </recommendedName>
</protein>
<reference evidence="8" key="1">
    <citation type="journal article" date="2023" name="Genome Biol. Evol.">
        <title>Long-read-based Genome Assembly of Drosophila gunungcola Reveals Fewer Chemosensory Genes in Flower-breeding Species.</title>
        <authorList>
            <person name="Negi A."/>
            <person name="Liao B.Y."/>
            <person name="Yeh S.D."/>
        </authorList>
    </citation>
    <scope>NUCLEOTIDE SEQUENCE</scope>
    <source>
        <strain evidence="8">Sukarami</strain>
    </source>
</reference>
<feature type="compositionally biased region" description="Polar residues" evidence="6">
    <location>
        <begin position="152"/>
        <end position="165"/>
    </location>
</feature>
<dbReference type="AlphaFoldDB" id="A0A9Q0BIL8"/>
<dbReference type="InterPro" id="IPR051940">
    <property type="entry name" value="Chitin_bind-dev_reg"/>
</dbReference>
<keyword evidence="1" id="KW-0147">Chitin-binding</keyword>
<dbReference type="GO" id="GO:0008061">
    <property type="term" value="F:chitin binding"/>
    <property type="evidence" value="ECO:0007669"/>
    <property type="project" value="UniProtKB-KW"/>
</dbReference>
<feature type="domain" description="Chitin-binding type-2" evidence="7">
    <location>
        <begin position="263"/>
        <end position="323"/>
    </location>
</feature>
<evidence type="ECO:0000256" key="2">
    <source>
        <dbReference type="ARBA" id="ARBA00022729"/>
    </source>
</evidence>
<keyword evidence="4" id="KW-1015">Disulfide bond</keyword>
<dbReference type="Pfam" id="PF01607">
    <property type="entry name" value="CBM_14"/>
    <property type="match status" value="1"/>
</dbReference>
<feature type="compositionally biased region" description="Basic and acidic residues" evidence="6">
    <location>
        <begin position="422"/>
        <end position="455"/>
    </location>
</feature>
<name>A0A9Q0BIL8_9MUSC</name>
<dbReference type="PROSITE" id="PS50940">
    <property type="entry name" value="CHIT_BIND_II"/>
    <property type="match status" value="1"/>
</dbReference>
<feature type="region of interest" description="Disordered" evidence="6">
    <location>
        <begin position="422"/>
        <end position="463"/>
    </location>
</feature>
<evidence type="ECO:0000256" key="1">
    <source>
        <dbReference type="ARBA" id="ARBA00022669"/>
    </source>
</evidence>
<dbReference type="InterPro" id="IPR036508">
    <property type="entry name" value="Chitin-bd_dom_sf"/>
</dbReference>
<organism evidence="8 9">
    <name type="scientific">Drosophila gunungcola</name>
    <name type="common">fruit fly</name>
    <dbReference type="NCBI Taxonomy" id="103775"/>
    <lineage>
        <taxon>Eukaryota</taxon>
        <taxon>Metazoa</taxon>
        <taxon>Ecdysozoa</taxon>
        <taxon>Arthropoda</taxon>
        <taxon>Hexapoda</taxon>
        <taxon>Insecta</taxon>
        <taxon>Pterygota</taxon>
        <taxon>Neoptera</taxon>
        <taxon>Endopterygota</taxon>
        <taxon>Diptera</taxon>
        <taxon>Brachycera</taxon>
        <taxon>Muscomorpha</taxon>
        <taxon>Ephydroidea</taxon>
        <taxon>Drosophilidae</taxon>
        <taxon>Drosophila</taxon>
        <taxon>Sophophora</taxon>
    </lineage>
</organism>
<dbReference type="SMART" id="SM00494">
    <property type="entry name" value="ChtBD2"/>
    <property type="match status" value="1"/>
</dbReference>
<dbReference type="SUPFAM" id="SSF57625">
    <property type="entry name" value="Invertebrate chitin-binding proteins"/>
    <property type="match status" value="1"/>
</dbReference>
<keyword evidence="3" id="KW-0677">Repeat</keyword>
<sequence>MTRLPSLHQPTTESRGNPIETTFTVRKMTSHRISGLSTILLLCAAVLLTKSCGILALSGEGSPAQDQLAAQAEPWSDATTTTIQPGEEGSGWDTTLPTELTTEANEETTLEAQEGTTVGSGEGETSTAAPETLPAGQDDSSPAAETTVVPEETSSAPEGTSSAAEDTSPAPEKTTTAEAEAEASSSSSTAGLPESSSSSSSTVAPEGSSSSTAAQPESSSSSASSASSASSSSTAEPESSSSSSSSSSSAAPGEATIAPTPPTFQCQAAGLFPHISGDCRRYHKCLLNPVLRQLQEIEVTCPALTAFSSSLGRCVRDVAECQEDSFQCLAVGRFAGHDDTYYYSCVASLQGGFHKFIVRCSSGQRFEAVIGGCWRYDWTQIVPGQEATEVSDLAAIKRELKLYKAEEKLRLKATKEQEKLAKKQQKLEEKAAKKAAKEQAKQQAKAEKDKAKGESIESAESSE</sequence>
<evidence type="ECO:0000256" key="6">
    <source>
        <dbReference type="SAM" id="MobiDB-lite"/>
    </source>
</evidence>
<comment type="caution">
    <text evidence="8">The sequence shown here is derived from an EMBL/GenBank/DDBJ whole genome shotgun (WGS) entry which is preliminary data.</text>
</comment>